<dbReference type="Pfam" id="PF00348">
    <property type="entry name" value="polyprenyl_synt"/>
    <property type="match status" value="1"/>
</dbReference>
<sequence length="202" mass="21511">MRDLTRSHLMEILDDAVFASAAGELIDVEFSLTADVPSVDEILRMERLKTAVYSFEAPLQAGAVLAGARPEVVAALGDFGRDIGIAYQVVDDVLGVFGDEQETGKTNLGDLREGKRTVLIAHAVRSSEWGEISALVGKDDLSRGEAALVRSVLESSGARAYAEGVARDLAVAAVARLDDPVVPEALRRELAPVAESVLGRIR</sequence>
<dbReference type="InterPro" id="IPR000092">
    <property type="entry name" value="Polyprenyl_synt"/>
</dbReference>
<dbReference type="Gene3D" id="1.10.600.10">
    <property type="entry name" value="Farnesyl Diphosphate Synthase"/>
    <property type="match status" value="1"/>
</dbReference>
<evidence type="ECO:0000256" key="2">
    <source>
        <dbReference type="ARBA" id="ARBA00006706"/>
    </source>
</evidence>
<dbReference type="AlphaFoldDB" id="A0A251XLN5"/>
<comment type="caution">
    <text evidence="6">The sequence shown here is derived from an EMBL/GenBank/DDBJ whole genome shotgun (WGS) entry which is preliminary data.</text>
</comment>
<dbReference type="PANTHER" id="PTHR12001">
    <property type="entry name" value="GERANYLGERANYL PYROPHOSPHATE SYNTHASE"/>
    <property type="match status" value="1"/>
</dbReference>
<gene>
    <name evidence="6" type="ORF">CMMCAS07_05270</name>
</gene>
<dbReference type="InterPro" id="IPR033749">
    <property type="entry name" value="Polyprenyl_synt_CS"/>
</dbReference>
<reference evidence="6 7" key="1">
    <citation type="submission" date="2016-08" db="EMBL/GenBank/DDBJ databases">
        <title>Genome sequence of Clavibacter michiganensis subsp. michiganensis strain CASJ007.</title>
        <authorList>
            <person name="Thapa S.P."/>
            <person name="Coaker G."/>
        </authorList>
    </citation>
    <scope>NUCLEOTIDE SEQUENCE [LARGE SCALE GENOMIC DNA]</scope>
    <source>
        <strain evidence="6">CASJ007</strain>
    </source>
</reference>
<keyword evidence="5" id="KW-0460">Magnesium</keyword>
<dbReference type="GO" id="GO:0008299">
    <property type="term" value="P:isoprenoid biosynthetic process"/>
    <property type="evidence" value="ECO:0007669"/>
    <property type="project" value="InterPro"/>
</dbReference>
<keyword evidence="7" id="KW-1185">Reference proteome</keyword>
<comment type="similarity">
    <text evidence="2">Belongs to the FPP/GGPP synthase family.</text>
</comment>
<comment type="cofactor">
    <cofactor evidence="1">
        <name>Mg(2+)</name>
        <dbReference type="ChEBI" id="CHEBI:18420"/>
    </cofactor>
</comment>
<evidence type="ECO:0000313" key="7">
    <source>
        <dbReference type="Proteomes" id="UP000195062"/>
    </source>
</evidence>
<keyword evidence="4" id="KW-0479">Metal-binding</keyword>
<keyword evidence="3" id="KW-0808">Transferase</keyword>
<dbReference type="GO" id="GO:0004659">
    <property type="term" value="F:prenyltransferase activity"/>
    <property type="evidence" value="ECO:0007669"/>
    <property type="project" value="InterPro"/>
</dbReference>
<evidence type="ECO:0000313" key="6">
    <source>
        <dbReference type="EMBL" id="OUE04336.1"/>
    </source>
</evidence>
<evidence type="ECO:0000256" key="3">
    <source>
        <dbReference type="ARBA" id="ARBA00022679"/>
    </source>
</evidence>
<evidence type="ECO:0000256" key="1">
    <source>
        <dbReference type="ARBA" id="ARBA00001946"/>
    </source>
</evidence>
<accession>A0A251XLN5</accession>
<evidence type="ECO:0000256" key="4">
    <source>
        <dbReference type="ARBA" id="ARBA00022723"/>
    </source>
</evidence>
<evidence type="ECO:0000256" key="5">
    <source>
        <dbReference type="ARBA" id="ARBA00022842"/>
    </source>
</evidence>
<dbReference type="PANTHER" id="PTHR12001:SF85">
    <property type="entry name" value="SHORT CHAIN ISOPRENYL DIPHOSPHATE SYNTHASE"/>
    <property type="match status" value="1"/>
</dbReference>
<dbReference type="Proteomes" id="UP000195062">
    <property type="component" value="Unassembled WGS sequence"/>
</dbReference>
<dbReference type="GO" id="GO:0046872">
    <property type="term" value="F:metal ion binding"/>
    <property type="evidence" value="ECO:0007669"/>
    <property type="project" value="UniProtKB-KW"/>
</dbReference>
<name>A0A251XLN5_CLAMM</name>
<dbReference type="SUPFAM" id="SSF48576">
    <property type="entry name" value="Terpenoid synthases"/>
    <property type="match status" value="1"/>
</dbReference>
<protein>
    <submittedName>
        <fullName evidence="6">(2E,6E)-farnesyl diphosphate synthase</fullName>
    </submittedName>
</protein>
<dbReference type="InterPro" id="IPR008949">
    <property type="entry name" value="Isoprenoid_synthase_dom_sf"/>
</dbReference>
<organism evidence="6 7">
    <name type="scientific">Clavibacter michiganensis subsp. michiganensis</name>
    <dbReference type="NCBI Taxonomy" id="33013"/>
    <lineage>
        <taxon>Bacteria</taxon>
        <taxon>Bacillati</taxon>
        <taxon>Actinomycetota</taxon>
        <taxon>Actinomycetes</taxon>
        <taxon>Micrococcales</taxon>
        <taxon>Microbacteriaceae</taxon>
        <taxon>Clavibacter</taxon>
    </lineage>
</organism>
<proteinExistence type="inferred from homology"/>
<dbReference type="EMBL" id="MDHH01000001">
    <property type="protein sequence ID" value="OUE04336.1"/>
    <property type="molecule type" value="Genomic_DNA"/>
</dbReference>
<dbReference type="PROSITE" id="PS00444">
    <property type="entry name" value="POLYPRENYL_SYNTHASE_2"/>
    <property type="match status" value="1"/>
</dbReference>